<comment type="similarity">
    <text evidence="1">Belongs to the L/F-transferase family.</text>
</comment>
<dbReference type="NCBIfam" id="TIGR00667">
    <property type="entry name" value="aat"/>
    <property type="match status" value="1"/>
</dbReference>
<comment type="catalytic activity">
    <reaction evidence="1">
        <text>N-terminal L-arginyl-[protein] + L-leucyl-tRNA(Leu) = N-terminal L-leucyl-L-arginyl-[protein] + tRNA(Leu) + H(+)</text>
        <dbReference type="Rhea" id="RHEA:50416"/>
        <dbReference type="Rhea" id="RHEA-COMP:9613"/>
        <dbReference type="Rhea" id="RHEA-COMP:9622"/>
        <dbReference type="Rhea" id="RHEA-COMP:12672"/>
        <dbReference type="Rhea" id="RHEA-COMP:12673"/>
        <dbReference type="ChEBI" id="CHEBI:15378"/>
        <dbReference type="ChEBI" id="CHEBI:64719"/>
        <dbReference type="ChEBI" id="CHEBI:78442"/>
        <dbReference type="ChEBI" id="CHEBI:78494"/>
        <dbReference type="ChEBI" id="CHEBI:133044"/>
        <dbReference type="EC" id="2.3.2.6"/>
    </reaction>
</comment>
<keyword evidence="1 2" id="KW-0808">Transferase</keyword>
<comment type="subcellular location">
    <subcellularLocation>
        <location evidence="1">Cytoplasm</location>
    </subcellularLocation>
</comment>
<accession>A0A402D484</accession>
<dbReference type="HAMAP" id="MF_00688">
    <property type="entry name" value="Leu_Phe_trans"/>
    <property type="match status" value="1"/>
</dbReference>
<dbReference type="Pfam" id="PF03588">
    <property type="entry name" value="Leu_Phe_trans"/>
    <property type="match status" value="1"/>
</dbReference>
<dbReference type="SUPFAM" id="SSF55729">
    <property type="entry name" value="Acyl-CoA N-acyltransferases (Nat)"/>
    <property type="match status" value="1"/>
</dbReference>
<evidence type="ECO:0000313" key="3">
    <source>
        <dbReference type="Proteomes" id="UP000287394"/>
    </source>
</evidence>
<keyword evidence="1" id="KW-0963">Cytoplasm</keyword>
<comment type="catalytic activity">
    <reaction evidence="1">
        <text>L-phenylalanyl-tRNA(Phe) + an N-terminal L-alpha-aminoacyl-[protein] = an N-terminal L-phenylalanyl-L-alpha-aminoacyl-[protein] + tRNA(Phe)</text>
        <dbReference type="Rhea" id="RHEA:43632"/>
        <dbReference type="Rhea" id="RHEA-COMP:9668"/>
        <dbReference type="Rhea" id="RHEA-COMP:9699"/>
        <dbReference type="Rhea" id="RHEA-COMP:10636"/>
        <dbReference type="Rhea" id="RHEA-COMP:10637"/>
        <dbReference type="ChEBI" id="CHEBI:78442"/>
        <dbReference type="ChEBI" id="CHEBI:78531"/>
        <dbReference type="ChEBI" id="CHEBI:78597"/>
        <dbReference type="ChEBI" id="CHEBI:83561"/>
        <dbReference type="EC" id="2.3.2.6"/>
    </reaction>
</comment>
<keyword evidence="1" id="KW-0012">Acyltransferase</keyword>
<dbReference type="Proteomes" id="UP000287394">
    <property type="component" value="Chromosome"/>
</dbReference>
<comment type="catalytic activity">
    <reaction evidence="1">
        <text>N-terminal L-lysyl-[protein] + L-leucyl-tRNA(Leu) = N-terminal L-leucyl-L-lysyl-[protein] + tRNA(Leu) + H(+)</text>
        <dbReference type="Rhea" id="RHEA:12340"/>
        <dbReference type="Rhea" id="RHEA-COMP:9613"/>
        <dbReference type="Rhea" id="RHEA-COMP:9622"/>
        <dbReference type="Rhea" id="RHEA-COMP:12670"/>
        <dbReference type="Rhea" id="RHEA-COMP:12671"/>
        <dbReference type="ChEBI" id="CHEBI:15378"/>
        <dbReference type="ChEBI" id="CHEBI:65249"/>
        <dbReference type="ChEBI" id="CHEBI:78442"/>
        <dbReference type="ChEBI" id="CHEBI:78494"/>
        <dbReference type="ChEBI" id="CHEBI:133043"/>
        <dbReference type="EC" id="2.3.2.6"/>
    </reaction>
</comment>
<protein>
    <recommendedName>
        <fullName evidence="1">Leucyl/phenylalanyl-tRNA--protein transferase</fullName>
        <ecNumber evidence="1">2.3.2.6</ecNumber>
    </recommendedName>
    <alternativeName>
        <fullName evidence="1">L/F-transferase</fullName>
    </alternativeName>
    <alternativeName>
        <fullName evidence="1">Leucyltransferase</fullName>
    </alternativeName>
    <alternativeName>
        <fullName evidence="1">Phenyalanyltransferase</fullName>
    </alternativeName>
</protein>
<proteinExistence type="inferred from homology"/>
<dbReference type="InterPro" id="IPR004616">
    <property type="entry name" value="Leu/Phe-tRNA_Trfase"/>
</dbReference>
<dbReference type="OrthoDB" id="9790282at2"/>
<dbReference type="GO" id="GO:0030163">
    <property type="term" value="P:protein catabolic process"/>
    <property type="evidence" value="ECO:0007669"/>
    <property type="project" value="UniProtKB-UniRule"/>
</dbReference>
<dbReference type="Gene3D" id="3.30.70.3550">
    <property type="entry name" value="Leucyl/phenylalanyl-tRNA-protein transferase, N-terminal domain"/>
    <property type="match status" value="1"/>
</dbReference>
<dbReference type="Gene3D" id="3.40.630.70">
    <property type="entry name" value="Leucyl/phenylalanyl-tRNA-protein transferase, C-terminal domain"/>
    <property type="match status" value="1"/>
</dbReference>
<comment type="function">
    <text evidence="1">Functions in the N-end rule pathway of protein degradation where it conjugates Leu, Phe and, less efficiently, Met from aminoacyl-tRNAs to the N-termini of proteins containing an N-terminal arginine or lysine.</text>
</comment>
<name>A0A402D484_9BACT</name>
<dbReference type="EMBL" id="AP025739">
    <property type="protein sequence ID" value="BDI29207.1"/>
    <property type="molecule type" value="Genomic_DNA"/>
</dbReference>
<organism evidence="2 3">
    <name type="scientific">Capsulimonas corticalis</name>
    <dbReference type="NCBI Taxonomy" id="2219043"/>
    <lineage>
        <taxon>Bacteria</taxon>
        <taxon>Bacillati</taxon>
        <taxon>Armatimonadota</taxon>
        <taxon>Armatimonadia</taxon>
        <taxon>Capsulimonadales</taxon>
        <taxon>Capsulimonadaceae</taxon>
        <taxon>Capsulimonas</taxon>
    </lineage>
</organism>
<dbReference type="PANTHER" id="PTHR30098:SF2">
    <property type="entry name" value="LEUCYL_PHENYLALANYL-TRNA--PROTEIN TRANSFERASE"/>
    <property type="match status" value="1"/>
</dbReference>
<gene>
    <name evidence="1 2" type="primary">aat</name>
    <name evidence="2" type="ORF">CCAX7_12580</name>
</gene>
<dbReference type="InterPro" id="IPR016181">
    <property type="entry name" value="Acyl_CoA_acyltransferase"/>
</dbReference>
<dbReference type="AlphaFoldDB" id="A0A402D484"/>
<dbReference type="GO" id="GO:0008914">
    <property type="term" value="F:leucyl-tRNA--protein transferase activity"/>
    <property type="evidence" value="ECO:0007669"/>
    <property type="project" value="UniProtKB-UniRule"/>
</dbReference>
<dbReference type="InterPro" id="IPR042221">
    <property type="entry name" value="Leu/Phe-tRNA_Trfase_N"/>
</dbReference>
<reference evidence="2 3" key="1">
    <citation type="journal article" date="2019" name="Int. J. Syst. Evol. Microbiol.">
        <title>Capsulimonas corticalis gen. nov., sp. nov., an aerobic capsulated bacterium, of a novel bacterial order, Capsulimonadales ord. nov., of the class Armatimonadia of the phylum Armatimonadetes.</title>
        <authorList>
            <person name="Li J."/>
            <person name="Kudo C."/>
            <person name="Tonouchi A."/>
        </authorList>
    </citation>
    <scope>NUCLEOTIDE SEQUENCE [LARGE SCALE GENOMIC DNA]</scope>
    <source>
        <strain evidence="2 3">AX-7</strain>
    </source>
</reference>
<keyword evidence="3" id="KW-1185">Reference proteome</keyword>
<dbReference type="KEGG" id="ccot:CCAX7_12580"/>
<dbReference type="RefSeq" id="WP_119324347.1">
    <property type="nucleotide sequence ID" value="NZ_AP025739.1"/>
</dbReference>
<sequence length="225" mass="24995">MRTDQRPDFIIVDPRDAGEAEVIGMGGAPTVASLLWAYRHGVFPWPVEGYPLLWFCPPARAIIEFADLRVPERLARMKRNAPFSYTIDQAFPEVMRACQAAPRPGQSGTWITEEMLDGYGTLHQRGFAHSVEVWDSCGALVGGLYGVSVDGAFAGESMFHSSANTSKLALLHLIEHLQQRGLDWIDIQMLTPHLVALGAKEVARSEFLDRLERTQTRKLSLFGQG</sequence>
<dbReference type="InterPro" id="IPR042203">
    <property type="entry name" value="Leu/Phe-tRNA_Trfase_C"/>
</dbReference>
<dbReference type="EC" id="2.3.2.6" evidence="1"/>
<dbReference type="PANTHER" id="PTHR30098">
    <property type="entry name" value="LEUCYL/PHENYLALANYL-TRNA--PROTEIN TRANSFERASE"/>
    <property type="match status" value="1"/>
</dbReference>
<evidence type="ECO:0000256" key="1">
    <source>
        <dbReference type="HAMAP-Rule" id="MF_00688"/>
    </source>
</evidence>
<evidence type="ECO:0000313" key="2">
    <source>
        <dbReference type="EMBL" id="BDI29207.1"/>
    </source>
</evidence>
<dbReference type="GO" id="GO:0005737">
    <property type="term" value="C:cytoplasm"/>
    <property type="evidence" value="ECO:0007669"/>
    <property type="project" value="UniProtKB-SubCell"/>
</dbReference>